<keyword evidence="3" id="KW-1185">Reference proteome</keyword>
<name>A0A0C3NV12_PISTI</name>
<reference evidence="2 3" key="1">
    <citation type="submission" date="2014-04" db="EMBL/GenBank/DDBJ databases">
        <authorList>
            <consortium name="DOE Joint Genome Institute"/>
            <person name="Kuo A."/>
            <person name="Kohler A."/>
            <person name="Costa M.D."/>
            <person name="Nagy L.G."/>
            <person name="Floudas D."/>
            <person name="Copeland A."/>
            <person name="Barry K.W."/>
            <person name="Cichocki N."/>
            <person name="Veneault-Fourrey C."/>
            <person name="LaButti K."/>
            <person name="Lindquist E.A."/>
            <person name="Lipzen A."/>
            <person name="Lundell T."/>
            <person name="Morin E."/>
            <person name="Murat C."/>
            <person name="Sun H."/>
            <person name="Tunlid A."/>
            <person name="Henrissat B."/>
            <person name="Grigoriev I.V."/>
            <person name="Hibbett D.S."/>
            <person name="Martin F."/>
            <person name="Nordberg H.P."/>
            <person name="Cantor M.N."/>
            <person name="Hua S.X."/>
        </authorList>
    </citation>
    <scope>NUCLEOTIDE SEQUENCE [LARGE SCALE GENOMIC DNA]</scope>
    <source>
        <strain evidence="2 3">Marx 270</strain>
    </source>
</reference>
<gene>
    <name evidence="2" type="ORF">M404DRAFT_30848</name>
</gene>
<feature type="region of interest" description="Disordered" evidence="1">
    <location>
        <begin position="71"/>
        <end position="106"/>
    </location>
</feature>
<protein>
    <submittedName>
        <fullName evidence="2">Uncharacterized protein</fullName>
    </submittedName>
</protein>
<dbReference type="Proteomes" id="UP000054217">
    <property type="component" value="Unassembled WGS sequence"/>
</dbReference>
<evidence type="ECO:0000256" key="1">
    <source>
        <dbReference type="SAM" id="MobiDB-lite"/>
    </source>
</evidence>
<reference evidence="3" key="2">
    <citation type="submission" date="2015-01" db="EMBL/GenBank/DDBJ databases">
        <title>Evolutionary Origins and Diversification of the Mycorrhizal Mutualists.</title>
        <authorList>
            <consortium name="DOE Joint Genome Institute"/>
            <consortium name="Mycorrhizal Genomics Consortium"/>
            <person name="Kohler A."/>
            <person name="Kuo A."/>
            <person name="Nagy L.G."/>
            <person name="Floudas D."/>
            <person name="Copeland A."/>
            <person name="Barry K.W."/>
            <person name="Cichocki N."/>
            <person name="Veneault-Fourrey C."/>
            <person name="LaButti K."/>
            <person name="Lindquist E.A."/>
            <person name="Lipzen A."/>
            <person name="Lundell T."/>
            <person name="Morin E."/>
            <person name="Murat C."/>
            <person name="Riley R."/>
            <person name="Ohm R."/>
            <person name="Sun H."/>
            <person name="Tunlid A."/>
            <person name="Henrissat B."/>
            <person name="Grigoriev I.V."/>
            <person name="Hibbett D.S."/>
            <person name="Martin F."/>
        </authorList>
    </citation>
    <scope>NUCLEOTIDE SEQUENCE [LARGE SCALE GENOMIC DNA]</scope>
    <source>
        <strain evidence="3">Marx 270</strain>
    </source>
</reference>
<evidence type="ECO:0000313" key="3">
    <source>
        <dbReference type="Proteomes" id="UP000054217"/>
    </source>
</evidence>
<sequence>MSLTLSLIFLDDNKLHLQKQQQERADIAEKQKVVMAKPGPKAIEYSKLDDSNTQATKAHSNLKTTVGRSIKITNASSPPSEDEEKDDINYHKLAAATDDNDSPITSHQLPKMCPGMDCKDAIPNNISDQLKTALSAYVGLVKERKTNIHLEMDTCILIK</sequence>
<organism evidence="2 3">
    <name type="scientific">Pisolithus tinctorius Marx 270</name>
    <dbReference type="NCBI Taxonomy" id="870435"/>
    <lineage>
        <taxon>Eukaryota</taxon>
        <taxon>Fungi</taxon>
        <taxon>Dikarya</taxon>
        <taxon>Basidiomycota</taxon>
        <taxon>Agaricomycotina</taxon>
        <taxon>Agaricomycetes</taxon>
        <taxon>Agaricomycetidae</taxon>
        <taxon>Boletales</taxon>
        <taxon>Sclerodermatineae</taxon>
        <taxon>Pisolithaceae</taxon>
        <taxon>Pisolithus</taxon>
    </lineage>
</organism>
<proteinExistence type="predicted"/>
<dbReference type="EMBL" id="KN832009">
    <property type="protein sequence ID" value="KIN99053.1"/>
    <property type="molecule type" value="Genomic_DNA"/>
</dbReference>
<dbReference type="HOGENOM" id="CLU_097260_0_0_1"/>
<evidence type="ECO:0000313" key="2">
    <source>
        <dbReference type="EMBL" id="KIN99053.1"/>
    </source>
</evidence>
<accession>A0A0C3NV12</accession>
<dbReference type="InParanoid" id="A0A0C3NV12"/>
<dbReference type="OrthoDB" id="2685518at2759"/>
<dbReference type="AlphaFoldDB" id="A0A0C3NV12"/>